<evidence type="ECO:0000313" key="4">
    <source>
        <dbReference type="Proteomes" id="UP000041314"/>
    </source>
</evidence>
<reference evidence="3 4" key="1">
    <citation type="submission" date="2015-03" db="EMBL/GenBank/DDBJ databases">
        <authorList>
            <consortium name="Pathogen Informatics"/>
        </authorList>
    </citation>
    <scope>NUCLEOTIDE SEQUENCE [LARGE SCALE GENOMIC DNA]</scope>
    <source>
        <strain evidence="1 3">3476</strain>
        <strain evidence="2 4">A1104</strain>
    </source>
</reference>
<sequence>MQAVTQHQRLRVEPAALIQQFAQLTTMRVILLNGVFVVNTGQQTLVSDVQQCHSGGFINTAAFCFNDAVFNLVAHTQAVTAADAVRFQHHLNIIAEGFTVQGNRVTLLEADGHNFCRDLHALVPELHAHNRVDDLDAGVKKLQIFRFMRGAEHVGVGGVGFFD</sequence>
<organism evidence="2 4">
    <name type="scientific">Salmonella enterica subsp. enterica serovar Bovismorbificans</name>
    <dbReference type="NCBI Taxonomy" id="58097"/>
    <lineage>
        <taxon>Bacteria</taxon>
        <taxon>Pseudomonadati</taxon>
        <taxon>Pseudomonadota</taxon>
        <taxon>Gammaproteobacteria</taxon>
        <taxon>Enterobacterales</taxon>
        <taxon>Enterobacteriaceae</taxon>
        <taxon>Salmonella</taxon>
    </lineage>
</organism>
<dbReference type="AlphaFoldDB" id="A0A655CZ37"/>
<evidence type="ECO:0000313" key="3">
    <source>
        <dbReference type="Proteomes" id="UP000039541"/>
    </source>
</evidence>
<proteinExistence type="predicted"/>
<dbReference type="Proteomes" id="UP000039541">
    <property type="component" value="Unassembled WGS sequence"/>
</dbReference>
<dbReference type="EMBL" id="CQPA01000020">
    <property type="protein sequence ID" value="CNU38759.1"/>
    <property type="molecule type" value="Genomic_DNA"/>
</dbReference>
<evidence type="ECO:0000313" key="1">
    <source>
        <dbReference type="EMBL" id="CNU12636.1"/>
    </source>
</evidence>
<accession>A0A655CZ37</accession>
<protein>
    <submittedName>
        <fullName evidence="2">Uncharacterized protein</fullName>
    </submittedName>
</protein>
<gene>
    <name evidence="2" type="ORF">ERS008198_02650</name>
    <name evidence="1" type="ORF">ERS008202_01959</name>
</gene>
<dbReference type="EMBL" id="CQPC01000021">
    <property type="protein sequence ID" value="CNU12636.1"/>
    <property type="molecule type" value="Genomic_DNA"/>
</dbReference>
<name>A0A655CZ37_SALET</name>
<dbReference type="Proteomes" id="UP000041314">
    <property type="component" value="Unassembled WGS sequence"/>
</dbReference>
<evidence type="ECO:0000313" key="2">
    <source>
        <dbReference type="EMBL" id="CNU38759.1"/>
    </source>
</evidence>